<reference evidence="2 3" key="1">
    <citation type="submission" date="2018-06" db="EMBL/GenBank/DDBJ databases">
        <authorList>
            <consortium name="Pathogen Informatics"/>
            <person name="Doyle S."/>
        </authorList>
    </citation>
    <scope>NUCLEOTIDE SEQUENCE [LARGE SCALE GENOMIC DNA]</scope>
    <source>
        <strain evidence="2 3">NCTC11978</strain>
    </source>
</reference>
<feature type="transmembrane region" description="Helical" evidence="1">
    <location>
        <begin position="109"/>
        <end position="130"/>
    </location>
</feature>
<sequence length="133" mass="15286">MFTALFHSLIFSQILGLYFIIVAIIMMIRIDFYRHFIMNLKAGSGVIILAASFSLIVGLMLVVVHNIWVLEPQVIITLLGWLLVILAILWLSIPEKMTHFSRLVYSGKGYYVLVLFTLFIGILLLTKGFYHYM</sequence>
<dbReference type="AlphaFoldDB" id="A0A378IUV3"/>
<name>A0A378IUV3_9GAMM</name>
<proteinExistence type="predicted"/>
<feature type="transmembrane region" description="Helical" evidence="1">
    <location>
        <begin position="74"/>
        <end position="93"/>
    </location>
</feature>
<keyword evidence="1" id="KW-0472">Membrane</keyword>
<evidence type="ECO:0000313" key="3">
    <source>
        <dbReference type="Proteomes" id="UP000254033"/>
    </source>
</evidence>
<gene>
    <name evidence="2" type="ORF">NCTC11978_02186</name>
</gene>
<feature type="transmembrane region" description="Helical" evidence="1">
    <location>
        <begin position="42"/>
        <end position="68"/>
    </location>
</feature>
<feature type="transmembrane region" description="Helical" evidence="1">
    <location>
        <begin position="6"/>
        <end position="30"/>
    </location>
</feature>
<evidence type="ECO:0000313" key="2">
    <source>
        <dbReference type="EMBL" id="STX38996.1"/>
    </source>
</evidence>
<dbReference type="Proteomes" id="UP000254033">
    <property type="component" value="Unassembled WGS sequence"/>
</dbReference>
<evidence type="ECO:0000256" key="1">
    <source>
        <dbReference type="SAM" id="Phobius"/>
    </source>
</evidence>
<organism evidence="2 3">
    <name type="scientific">Legionella feeleii</name>
    <dbReference type="NCBI Taxonomy" id="453"/>
    <lineage>
        <taxon>Bacteria</taxon>
        <taxon>Pseudomonadati</taxon>
        <taxon>Pseudomonadota</taxon>
        <taxon>Gammaproteobacteria</taxon>
        <taxon>Legionellales</taxon>
        <taxon>Legionellaceae</taxon>
        <taxon>Legionella</taxon>
    </lineage>
</organism>
<keyword evidence="1" id="KW-1133">Transmembrane helix</keyword>
<protein>
    <submittedName>
        <fullName evidence="2">Integral membrane protein (PIN domain superfamily)</fullName>
    </submittedName>
</protein>
<accession>A0A378IUV3</accession>
<dbReference type="EMBL" id="UGNY01000001">
    <property type="protein sequence ID" value="STX38996.1"/>
    <property type="molecule type" value="Genomic_DNA"/>
</dbReference>
<keyword evidence="1" id="KW-0812">Transmembrane</keyword>
<dbReference type="RefSeq" id="WP_115175609.1">
    <property type="nucleotide sequence ID" value="NZ_UGNY01000001.1"/>
</dbReference>